<dbReference type="AlphaFoldDB" id="A0A072VI53"/>
<reference evidence="3" key="3">
    <citation type="submission" date="2015-04" db="UniProtKB">
        <authorList>
            <consortium name="EnsemblPlants"/>
        </authorList>
    </citation>
    <scope>IDENTIFICATION</scope>
    <source>
        <strain evidence="3">cv. Jemalong A17</strain>
    </source>
</reference>
<dbReference type="KEGG" id="mtr:25485779"/>
<dbReference type="InterPro" id="IPR017451">
    <property type="entry name" value="F-box-assoc_interact_dom"/>
</dbReference>
<dbReference type="PANTHER" id="PTHR31672">
    <property type="entry name" value="BNACNNG10540D PROTEIN"/>
    <property type="match status" value="1"/>
</dbReference>
<name>A0A072VI53_MEDTR</name>
<dbReference type="InterPro" id="IPR001810">
    <property type="entry name" value="F-box_dom"/>
</dbReference>
<accession>A0A072VI53</accession>
<evidence type="ECO:0000313" key="4">
    <source>
        <dbReference type="Proteomes" id="UP000002051"/>
    </source>
</evidence>
<dbReference type="STRING" id="3880.A0A072VI53"/>
<dbReference type="InterPro" id="IPR036047">
    <property type="entry name" value="F-box-like_dom_sf"/>
</dbReference>
<dbReference type="NCBIfam" id="TIGR01640">
    <property type="entry name" value="F_box_assoc_1"/>
    <property type="match status" value="1"/>
</dbReference>
<dbReference type="EMBL" id="CM001217">
    <property type="protein sequence ID" value="KEH41128.1"/>
    <property type="molecule type" value="Genomic_DNA"/>
</dbReference>
<dbReference type="CDD" id="cd22157">
    <property type="entry name" value="F-box_AtFBW1-like"/>
    <property type="match status" value="1"/>
</dbReference>
<dbReference type="Gene3D" id="1.20.1280.50">
    <property type="match status" value="1"/>
</dbReference>
<evidence type="ECO:0000313" key="3">
    <source>
        <dbReference type="EnsemblPlants" id="KEH41128"/>
    </source>
</evidence>
<dbReference type="EnsemblPlants" id="KEH41128">
    <property type="protein sequence ID" value="KEH41128"/>
    <property type="gene ID" value="MTR_1g442850"/>
</dbReference>
<dbReference type="Pfam" id="PF00646">
    <property type="entry name" value="F-box"/>
    <property type="match status" value="1"/>
</dbReference>
<dbReference type="Proteomes" id="UP000002051">
    <property type="component" value="Unassembled WGS sequence"/>
</dbReference>
<sequence>MISFILEEFITDTLSFLPVKSLLRFRCVHKSWNSLISDPNFIKLHLNRSSQTRDFTLVYTSDCCALTFTVFRLLENPPIIFNLPKDPYYQFKDKDCVYIVGSCNGLLCLLGHSYTNGYREMWFRCWNPATRTISGKLGYGCDKNGDIGFPFNFPTNLTFGYDNSTDTYKVVYFDPSGTKVRVFSLRENVWRNIQDSPTGTRDYAMNVVHLSGNVDWLTIRNHFTRYDCEDISIEHFVIVSLDLGTETHTQLAPPKGFNEVPYVKPNLSVLNNCLCFSHDFKQTHMVIWKMKKFGAEESWTQFFKVNYYNLQIYDHFNDLKFVLMPLCLSEKSDTVVLISNLESKTILYNWRYNKVQRIDKLCWFNDKGYVESLVSYC</sequence>
<proteinExistence type="predicted"/>
<dbReference type="InterPro" id="IPR050796">
    <property type="entry name" value="SCF_F-box_component"/>
</dbReference>
<organism evidence="2 4">
    <name type="scientific">Medicago truncatula</name>
    <name type="common">Barrel medic</name>
    <name type="synonym">Medicago tribuloides</name>
    <dbReference type="NCBI Taxonomy" id="3880"/>
    <lineage>
        <taxon>Eukaryota</taxon>
        <taxon>Viridiplantae</taxon>
        <taxon>Streptophyta</taxon>
        <taxon>Embryophyta</taxon>
        <taxon>Tracheophyta</taxon>
        <taxon>Spermatophyta</taxon>
        <taxon>Magnoliopsida</taxon>
        <taxon>eudicotyledons</taxon>
        <taxon>Gunneridae</taxon>
        <taxon>Pentapetalae</taxon>
        <taxon>rosids</taxon>
        <taxon>fabids</taxon>
        <taxon>Fabales</taxon>
        <taxon>Fabaceae</taxon>
        <taxon>Papilionoideae</taxon>
        <taxon>50 kb inversion clade</taxon>
        <taxon>NPAAA clade</taxon>
        <taxon>Hologalegina</taxon>
        <taxon>IRL clade</taxon>
        <taxon>Trifolieae</taxon>
        <taxon>Medicago</taxon>
    </lineage>
</organism>
<dbReference type="SUPFAM" id="SSF81383">
    <property type="entry name" value="F-box domain"/>
    <property type="match status" value="1"/>
</dbReference>
<keyword evidence="4" id="KW-1185">Reference proteome</keyword>
<reference evidence="2 4" key="1">
    <citation type="journal article" date="2011" name="Nature">
        <title>The Medicago genome provides insight into the evolution of rhizobial symbioses.</title>
        <authorList>
            <person name="Young N.D."/>
            <person name="Debelle F."/>
            <person name="Oldroyd G.E."/>
            <person name="Geurts R."/>
            <person name="Cannon S.B."/>
            <person name="Udvardi M.K."/>
            <person name="Benedito V.A."/>
            <person name="Mayer K.F."/>
            <person name="Gouzy J."/>
            <person name="Schoof H."/>
            <person name="Van de Peer Y."/>
            <person name="Proost S."/>
            <person name="Cook D.R."/>
            <person name="Meyers B.C."/>
            <person name="Spannagl M."/>
            <person name="Cheung F."/>
            <person name="De Mita S."/>
            <person name="Krishnakumar V."/>
            <person name="Gundlach H."/>
            <person name="Zhou S."/>
            <person name="Mudge J."/>
            <person name="Bharti A.K."/>
            <person name="Murray J.D."/>
            <person name="Naoumkina M.A."/>
            <person name="Rosen B."/>
            <person name="Silverstein K.A."/>
            <person name="Tang H."/>
            <person name="Rombauts S."/>
            <person name="Zhao P.X."/>
            <person name="Zhou P."/>
            <person name="Barbe V."/>
            <person name="Bardou P."/>
            <person name="Bechner M."/>
            <person name="Bellec A."/>
            <person name="Berger A."/>
            <person name="Berges H."/>
            <person name="Bidwell S."/>
            <person name="Bisseling T."/>
            <person name="Choisne N."/>
            <person name="Couloux A."/>
            <person name="Denny R."/>
            <person name="Deshpande S."/>
            <person name="Dai X."/>
            <person name="Doyle J.J."/>
            <person name="Dudez A.M."/>
            <person name="Farmer A.D."/>
            <person name="Fouteau S."/>
            <person name="Franken C."/>
            <person name="Gibelin C."/>
            <person name="Gish J."/>
            <person name="Goldstein S."/>
            <person name="Gonzalez A.J."/>
            <person name="Green P.J."/>
            <person name="Hallab A."/>
            <person name="Hartog M."/>
            <person name="Hua A."/>
            <person name="Humphray S.J."/>
            <person name="Jeong D.H."/>
            <person name="Jing Y."/>
            <person name="Jocker A."/>
            <person name="Kenton S.M."/>
            <person name="Kim D.J."/>
            <person name="Klee K."/>
            <person name="Lai H."/>
            <person name="Lang C."/>
            <person name="Lin S."/>
            <person name="Macmil S.L."/>
            <person name="Magdelenat G."/>
            <person name="Matthews L."/>
            <person name="McCorrison J."/>
            <person name="Monaghan E.L."/>
            <person name="Mun J.H."/>
            <person name="Najar F.Z."/>
            <person name="Nicholson C."/>
            <person name="Noirot C."/>
            <person name="O'Bleness M."/>
            <person name="Paule C.R."/>
            <person name="Poulain J."/>
            <person name="Prion F."/>
            <person name="Qin B."/>
            <person name="Qu C."/>
            <person name="Retzel E.F."/>
            <person name="Riddle C."/>
            <person name="Sallet E."/>
            <person name="Samain S."/>
            <person name="Samson N."/>
            <person name="Sanders I."/>
            <person name="Saurat O."/>
            <person name="Scarpelli C."/>
            <person name="Schiex T."/>
            <person name="Segurens B."/>
            <person name="Severin A.J."/>
            <person name="Sherrier D.J."/>
            <person name="Shi R."/>
            <person name="Sims S."/>
            <person name="Singer S.R."/>
            <person name="Sinharoy S."/>
            <person name="Sterck L."/>
            <person name="Viollet A."/>
            <person name="Wang B.B."/>
            <person name="Wang K."/>
            <person name="Wang M."/>
            <person name="Wang X."/>
            <person name="Warfsmann J."/>
            <person name="Weissenbach J."/>
            <person name="White D.D."/>
            <person name="White J.D."/>
            <person name="Wiley G.B."/>
            <person name="Wincker P."/>
            <person name="Xing Y."/>
            <person name="Yang L."/>
            <person name="Yao Z."/>
            <person name="Ying F."/>
            <person name="Zhai J."/>
            <person name="Zhou L."/>
            <person name="Zuber A."/>
            <person name="Denarie J."/>
            <person name="Dixon R.A."/>
            <person name="May G.D."/>
            <person name="Schwartz D.C."/>
            <person name="Rogers J."/>
            <person name="Quetier F."/>
            <person name="Town C.D."/>
            <person name="Roe B.A."/>
        </authorList>
    </citation>
    <scope>NUCLEOTIDE SEQUENCE [LARGE SCALE GENOMIC DNA]</scope>
    <source>
        <strain evidence="2">A17</strain>
        <strain evidence="3 4">cv. Jemalong A17</strain>
    </source>
</reference>
<evidence type="ECO:0000313" key="2">
    <source>
        <dbReference type="EMBL" id="KEH41128.1"/>
    </source>
</evidence>
<dbReference type="OrthoDB" id="591557at2759"/>
<dbReference type="HOGENOM" id="CLU_027176_0_1_1"/>
<feature type="domain" description="F-box" evidence="1">
    <location>
        <begin position="11"/>
        <end position="43"/>
    </location>
</feature>
<gene>
    <name evidence="3" type="primary">25485779</name>
    <name evidence="2" type="ordered locus">MTR_1g442850</name>
</gene>
<protein>
    <submittedName>
        <fullName evidence="2">F-box protein interaction domain protein</fullName>
    </submittedName>
</protein>
<evidence type="ECO:0000259" key="1">
    <source>
        <dbReference type="Pfam" id="PF00646"/>
    </source>
</evidence>
<reference evidence="2 4" key="2">
    <citation type="journal article" date="2014" name="BMC Genomics">
        <title>An improved genome release (version Mt4.0) for the model legume Medicago truncatula.</title>
        <authorList>
            <person name="Tang H."/>
            <person name="Krishnakumar V."/>
            <person name="Bidwell S."/>
            <person name="Rosen B."/>
            <person name="Chan A."/>
            <person name="Zhou S."/>
            <person name="Gentzbittel L."/>
            <person name="Childs K.L."/>
            <person name="Yandell M."/>
            <person name="Gundlach H."/>
            <person name="Mayer K.F."/>
            <person name="Schwartz D.C."/>
            <person name="Town C.D."/>
        </authorList>
    </citation>
    <scope>GENOME REANNOTATION</scope>
    <source>
        <strain evidence="2">A17</strain>
        <strain evidence="3 4">cv. Jemalong A17</strain>
    </source>
</reference>
<dbReference type="PANTHER" id="PTHR31672:SF13">
    <property type="entry name" value="F-BOX PROTEIN CPR30-LIKE"/>
    <property type="match status" value="1"/>
</dbReference>